<comment type="caution">
    <text evidence="12">The sequence shown here is derived from an EMBL/GenBank/DDBJ whole genome shotgun (WGS) entry which is preliminary data.</text>
</comment>
<dbReference type="GO" id="GO:0009408">
    <property type="term" value="P:response to heat"/>
    <property type="evidence" value="ECO:0007669"/>
    <property type="project" value="TreeGrafter"/>
</dbReference>
<keyword evidence="2" id="KW-0273">Eye lens protein</keyword>
<dbReference type="GO" id="GO:0046872">
    <property type="term" value="F:metal ion binding"/>
    <property type="evidence" value="ECO:0007669"/>
    <property type="project" value="UniProtKB-KW"/>
</dbReference>
<evidence type="ECO:0000256" key="6">
    <source>
        <dbReference type="ARBA" id="ARBA00030175"/>
    </source>
</evidence>
<dbReference type="Gene3D" id="2.60.40.790">
    <property type="match status" value="1"/>
</dbReference>
<dbReference type="PIRSF" id="PIRSF036514">
    <property type="entry name" value="Sm_HSP_B1"/>
    <property type="match status" value="1"/>
</dbReference>
<evidence type="ECO:0000256" key="2">
    <source>
        <dbReference type="ARBA" id="ARBA00022613"/>
    </source>
</evidence>
<accession>A0A8T2PH50</accession>
<organism evidence="12 13">
    <name type="scientific">Albula glossodonta</name>
    <name type="common">roundjaw bonefish</name>
    <dbReference type="NCBI Taxonomy" id="121402"/>
    <lineage>
        <taxon>Eukaryota</taxon>
        <taxon>Metazoa</taxon>
        <taxon>Chordata</taxon>
        <taxon>Craniata</taxon>
        <taxon>Vertebrata</taxon>
        <taxon>Euteleostomi</taxon>
        <taxon>Actinopterygii</taxon>
        <taxon>Neopterygii</taxon>
        <taxon>Teleostei</taxon>
        <taxon>Albuliformes</taxon>
        <taxon>Albulidae</taxon>
        <taxon>Albula</taxon>
    </lineage>
</organism>
<dbReference type="InterPro" id="IPR001436">
    <property type="entry name" value="Alpha-crystallin/sHSP_animal"/>
</dbReference>
<dbReference type="GO" id="GO:0005737">
    <property type="term" value="C:cytoplasm"/>
    <property type="evidence" value="ECO:0007669"/>
    <property type="project" value="TreeGrafter"/>
</dbReference>
<keyword evidence="4 8" id="KW-0862">Zinc</keyword>
<dbReference type="FunFam" id="2.60.40.790:FF:000011">
    <property type="entry name" value="Alpha-crystallin B chain"/>
    <property type="match status" value="1"/>
</dbReference>
<gene>
    <name evidence="12" type="ORF">JZ751_022740</name>
</gene>
<dbReference type="Pfam" id="PF00011">
    <property type="entry name" value="HSP20"/>
    <property type="match status" value="1"/>
</dbReference>
<evidence type="ECO:0000256" key="4">
    <source>
        <dbReference type="ARBA" id="ARBA00022833"/>
    </source>
</evidence>
<evidence type="ECO:0000256" key="5">
    <source>
        <dbReference type="ARBA" id="ARBA00022990"/>
    </source>
</evidence>
<evidence type="ECO:0000256" key="7">
    <source>
        <dbReference type="PIRNR" id="PIRNR036514"/>
    </source>
</evidence>
<name>A0A8T2PH50_9TELE</name>
<keyword evidence="5" id="KW-0007">Acetylation</keyword>
<dbReference type="Pfam" id="PF00525">
    <property type="entry name" value="Crystallin"/>
    <property type="match status" value="1"/>
</dbReference>
<dbReference type="Proteomes" id="UP000824540">
    <property type="component" value="Unassembled WGS sequence"/>
</dbReference>
<keyword evidence="13" id="KW-1185">Reference proteome</keyword>
<evidence type="ECO:0000313" key="12">
    <source>
        <dbReference type="EMBL" id="KAG9351490.1"/>
    </source>
</evidence>
<evidence type="ECO:0000313" key="13">
    <source>
        <dbReference type="Proteomes" id="UP000824540"/>
    </source>
</evidence>
<dbReference type="GO" id="GO:0042026">
    <property type="term" value="P:protein refolding"/>
    <property type="evidence" value="ECO:0007669"/>
    <property type="project" value="TreeGrafter"/>
</dbReference>
<dbReference type="PANTHER" id="PTHR45640:SF5">
    <property type="entry name" value="ALPHA-CRYSTALLIN B CHAIN"/>
    <property type="match status" value="1"/>
</dbReference>
<dbReference type="GO" id="GO:0043066">
    <property type="term" value="P:negative regulation of apoptotic process"/>
    <property type="evidence" value="ECO:0007669"/>
    <property type="project" value="TreeGrafter"/>
</dbReference>
<dbReference type="InterPro" id="IPR003090">
    <property type="entry name" value="Alpha-crystallin_N"/>
</dbReference>
<dbReference type="InterPro" id="IPR002068">
    <property type="entry name" value="A-crystallin/Hsp20_dom"/>
</dbReference>
<evidence type="ECO:0000259" key="11">
    <source>
        <dbReference type="PROSITE" id="PS01031"/>
    </source>
</evidence>
<evidence type="ECO:0000256" key="10">
    <source>
        <dbReference type="RuleBase" id="RU003616"/>
    </source>
</evidence>
<evidence type="ECO:0000256" key="9">
    <source>
        <dbReference type="PROSITE-ProRule" id="PRU00285"/>
    </source>
</evidence>
<sequence>MDIAIQHPWFRRSFFPSYFPTRIFDQHFGEHISDNELFAPFPPFYYPRLPFLRLPSWVDSGLSEMRMEKDRYMVNLDVKHFSPEELMVKINGEFIEIHAKHEDRQDDHGFVSREFLRKYKLPAGVDPGTVTSSLSSDGVLTIIAPRKLSDVPERTIPITREDKSAVTAPPKK</sequence>
<evidence type="ECO:0000256" key="1">
    <source>
        <dbReference type="ARBA" id="ARBA00018516"/>
    </source>
</evidence>
<protein>
    <recommendedName>
        <fullName evidence="1">Alpha-crystallin B chain</fullName>
    </recommendedName>
    <alternativeName>
        <fullName evidence="6">Alpha(B)-crystallin</fullName>
    </alternativeName>
</protein>
<evidence type="ECO:0000256" key="3">
    <source>
        <dbReference type="ARBA" id="ARBA00022723"/>
    </source>
</evidence>
<dbReference type="GO" id="GO:0009892">
    <property type="term" value="P:negative regulation of metabolic process"/>
    <property type="evidence" value="ECO:0007669"/>
    <property type="project" value="UniProtKB-ARBA"/>
</dbReference>
<dbReference type="InterPro" id="IPR055269">
    <property type="entry name" value="Alpha-crystallin/HSP_16"/>
</dbReference>
<feature type="domain" description="SHSP" evidence="11">
    <location>
        <begin position="53"/>
        <end position="161"/>
    </location>
</feature>
<proteinExistence type="inferred from homology"/>
<feature type="binding site" evidence="8">
    <location>
        <position position="108"/>
    </location>
    <ligand>
        <name>Zn(2+)</name>
        <dbReference type="ChEBI" id="CHEBI:29105"/>
        <label>1</label>
    </ligand>
</feature>
<reference evidence="12" key="1">
    <citation type="thesis" date="2021" institute="BYU ScholarsArchive" country="Provo, UT, USA">
        <title>Applications of and Algorithms for Genome Assembly and Genomic Analyses with an Emphasis on Marine Teleosts.</title>
        <authorList>
            <person name="Pickett B.D."/>
        </authorList>
    </citation>
    <scope>NUCLEOTIDE SEQUENCE</scope>
    <source>
        <strain evidence="12">HI-2016</strain>
    </source>
</reference>
<dbReference type="PRINTS" id="PR00299">
    <property type="entry name" value="ACRYSTALLIN"/>
</dbReference>
<comment type="similarity">
    <text evidence="7 9 10">Belongs to the small heat shock protein (HSP20) family.</text>
</comment>
<dbReference type="CDD" id="cd06478">
    <property type="entry name" value="ACD_HspB4-5-6"/>
    <property type="match status" value="1"/>
</dbReference>
<dbReference type="GO" id="GO:0005634">
    <property type="term" value="C:nucleus"/>
    <property type="evidence" value="ECO:0007669"/>
    <property type="project" value="TreeGrafter"/>
</dbReference>
<dbReference type="GO" id="GO:0051082">
    <property type="term" value="F:unfolded protein binding"/>
    <property type="evidence" value="ECO:0007669"/>
    <property type="project" value="TreeGrafter"/>
</dbReference>
<dbReference type="EMBL" id="JAFBMS010000006">
    <property type="protein sequence ID" value="KAG9351490.1"/>
    <property type="molecule type" value="Genomic_DNA"/>
</dbReference>
<keyword evidence="3 8" id="KW-0479">Metal-binding</keyword>
<evidence type="ECO:0000256" key="8">
    <source>
        <dbReference type="PIRSR" id="PIRSR036514-1"/>
    </source>
</evidence>
<feature type="binding site" evidence="8">
    <location>
        <position position="101"/>
    </location>
    <ligand>
        <name>Zn(2+)</name>
        <dbReference type="ChEBI" id="CHEBI:29105"/>
        <label>1</label>
    </ligand>
</feature>
<dbReference type="GO" id="GO:0005212">
    <property type="term" value="F:structural constituent of eye lens"/>
    <property type="evidence" value="ECO:0007669"/>
    <property type="project" value="UniProtKB-KW"/>
</dbReference>
<dbReference type="PANTHER" id="PTHR45640">
    <property type="entry name" value="HEAT SHOCK PROTEIN HSP-12.2-RELATED"/>
    <property type="match status" value="1"/>
</dbReference>
<dbReference type="SUPFAM" id="SSF49764">
    <property type="entry name" value="HSP20-like chaperones"/>
    <property type="match status" value="1"/>
</dbReference>
<dbReference type="PROSITE" id="PS01031">
    <property type="entry name" value="SHSP"/>
    <property type="match status" value="1"/>
</dbReference>
<dbReference type="InterPro" id="IPR008978">
    <property type="entry name" value="HSP20-like_chaperone"/>
</dbReference>
<dbReference type="AlphaFoldDB" id="A0A8T2PH50"/>
<dbReference type="OrthoDB" id="1431247at2759"/>